<sequence length="89" mass="9821">MATYQLKPDLLLQKVADEMVLLEPESGEYFTLNSVGADMLELMQQGKSAPEIAQHIATDYNVPTAQVQADLDELLKQLEEANLADIVSD</sequence>
<comment type="caution">
    <text evidence="1">The sequence shown here is derived from an EMBL/GenBank/DDBJ whole genome shotgun (WGS) entry which is preliminary data.</text>
</comment>
<dbReference type="InterPro" id="IPR041881">
    <property type="entry name" value="PqqD_sf"/>
</dbReference>
<dbReference type="Gene3D" id="1.10.10.1150">
    <property type="entry name" value="Coenzyme PQQ synthesis protein D (PqqD)"/>
    <property type="match status" value="1"/>
</dbReference>
<evidence type="ECO:0008006" key="3">
    <source>
        <dbReference type="Google" id="ProtNLM"/>
    </source>
</evidence>
<keyword evidence="2" id="KW-1185">Reference proteome</keyword>
<dbReference type="InterPro" id="IPR008792">
    <property type="entry name" value="PQQD"/>
</dbReference>
<evidence type="ECO:0000313" key="2">
    <source>
        <dbReference type="Proteomes" id="UP000238949"/>
    </source>
</evidence>
<protein>
    <recommendedName>
        <fullName evidence="3">PqqD family protein</fullName>
    </recommendedName>
</protein>
<gene>
    <name evidence="1" type="ORF">C6Y40_09050</name>
</gene>
<dbReference type="RefSeq" id="WP_105934316.1">
    <property type="nucleotide sequence ID" value="NZ_PVNP01000081.1"/>
</dbReference>
<proteinExistence type="predicted"/>
<accession>A0A2S9VBS9</accession>
<evidence type="ECO:0000313" key="1">
    <source>
        <dbReference type="EMBL" id="PRO73902.1"/>
    </source>
</evidence>
<dbReference type="OrthoDB" id="6336187at2"/>
<dbReference type="EMBL" id="PVNP01000081">
    <property type="protein sequence ID" value="PRO73902.1"/>
    <property type="molecule type" value="Genomic_DNA"/>
</dbReference>
<organism evidence="1 2">
    <name type="scientific">Alteromonas alba</name>
    <dbReference type="NCBI Taxonomy" id="2079529"/>
    <lineage>
        <taxon>Bacteria</taxon>
        <taxon>Pseudomonadati</taxon>
        <taxon>Pseudomonadota</taxon>
        <taxon>Gammaproteobacteria</taxon>
        <taxon>Alteromonadales</taxon>
        <taxon>Alteromonadaceae</taxon>
        <taxon>Alteromonas/Salinimonas group</taxon>
        <taxon>Alteromonas</taxon>
    </lineage>
</organism>
<dbReference type="AlphaFoldDB" id="A0A2S9VBS9"/>
<dbReference type="Proteomes" id="UP000238949">
    <property type="component" value="Unassembled WGS sequence"/>
</dbReference>
<reference evidence="2" key="1">
    <citation type="journal article" date="2020" name="Int. J. Syst. Evol. Microbiol.">
        <title>Alteromonas alba sp. nov., a marine bacterium isolated from the seawater of the West Pacific Ocean.</title>
        <authorList>
            <person name="Sun C."/>
            <person name="Wu Y.-H."/>
            <person name="Xamxidin M."/>
            <person name="Cheng H."/>
            <person name="Xu X.-W."/>
        </authorList>
    </citation>
    <scope>NUCLEOTIDE SEQUENCE [LARGE SCALE GENOMIC DNA]</scope>
    <source>
        <strain evidence="2">190</strain>
    </source>
</reference>
<name>A0A2S9VBS9_9ALTE</name>
<dbReference type="Pfam" id="PF05402">
    <property type="entry name" value="PqqD"/>
    <property type="match status" value="1"/>
</dbReference>